<dbReference type="STRING" id="452.Lspi_0358"/>
<name>A0A0W0Z9P8_LEGSP</name>
<reference evidence="2 3" key="1">
    <citation type="submission" date="2015-11" db="EMBL/GenBank/DDBJ databases">
        <title>Genomic analysis of 38 Legionella species identifies large and diverse effector repertoires.</title>
        <authorList>
            <person name="Burstein D."/>
            <person name="Amaro F."/>
            <person name="Zusman T."/>
            <person name="Lifshitz Z."/>
            <person name="Cohen O."/>
            <person name="Gilbert J.A."/>
            <person name="Pupko T."/>
            <person name="Shuman H.A."/>
            <person name="Segal G."/>
        </authorList>
    </citation>
    <scope>NUCLEOTIDE SEQUENCE [LARGE SCALE GENOMIC DNA]</scope>
    <source>
        <strain evidence="2 3">Mt.St.Helens-9</strain>
    </source>
</reference>
<feature type="coiled-coil region" evidence="1">
    <location>
        <begin position="108"/>
        <end position="146"/>
    </location>
</feature>
<gene>
    <name evidence="2" type="ORF">Lspi_0358</name>
</gene>
<dbReference type="Proteomes" id="UP000054877">
    <property type="component" value="Unassembled WGS sequence"/>
</dbReference>
<evidence type="ECO:0000313" key="2">
    <source>
        <dbReference type="EMBL" id="KTD65646.1"/>
    </source>
</evidence>
<evidence type="ECO:0000313" key="3">
    <source>
        <dbReference type="Proteomes" id="UP000054877"/>
    </source>
</evidence>
<proteinExistence type="predicted"/>
<evidence type="ECO:0000256" key="1">
    <source>
        <dbReference type="SAM" id="Coils"/>
    </source>
</evidence>
<dbReference type="PATRIC" id="fig|452.5.peg.393"/>
<sequence length="1022" mass="118407">MGIECSKIKRHLEELELAVSELKAIAPIDPSELALYNIGKQALAIQLPSDTEAPDPPPLMIKTWQQDAGQLQTLVVELINGRLEKLAKEPGLELPVATSLTESAESSLEQSRKRIAFIAEQIHQVNQRYRKELTQLQKKLRQHEDNPLLPKVNTALKSLKSHPGILFPAKEMEEIRSQPLRRKKRTKNIVQIEDFTPVSNETSQSFENLRQLSEVIERLEYQNAELASNERLFQPELATDFLLTNWFEAYRQKNRESIHLIESAKKQITNKINLPDYHNILQNELSGIISRLQTLHSEREELTRIITQRQGLLSPSTEDIGTLATCLTESKRIFLTALETFLLTYSTIELDDKQNKTNQYFVEQIKLFVDQLIETLYNNPDIFAKEPITLLRKKIFEHLGEKCNWYNLRVITCSLDPKQIPENCSKLLHEEGSSVTDSATIKRHISAIYHIVAMIEDFPIQSIKNYDILKQTLVNQNNTIKKQHERINRTYESIDDEIKRIIQALQDQGNLLPSEFNNNDHVLRAEKIKRELETFHLKLNKNQQSYQQKIEELQNDKDSKDTVLSSDITNFKHDVDKINIKTEQLSDFIREQLLFMKKLDAFHNEITEFTEEIQSEEFKRNYIFFSVKERHSLKESLITAQSSLLMLRDIYSEKKRRLRTELTEALDDTKAALLFAEYSEKEIQDRLAPQRNFLQTIMTFEDNLFSLIHDTRKNITTANKHVTNVIDSHRETLDPLIRNMKRNTREFLPPAIRFENPFSDALSTTTLASEAAVLQLDSHFETLGHVTGKGLARWSTTFNQRLQNARDQIGKRNQAVENALEIERRLNMETYRTSLEIIGLLGEEFVRIINDHIDAAIANSILAHETQKLRTIKEDPRTLLSHHNLTELDNNLLQNIDPRLMKLLSIYTQFSAINSEYINENLFLLDDKRYQESLMSSVTVHLRNDHMEEISQGVRPDFIQWLRVKILKPLQKLHYTLANYVKPDAGYSPNFFKTWGACSTEAALVLSGEQFYTSLEMAASAA</sequence>
<comment type="caution">
    <text evidence="2">The sequence shown here is derived from an EMBL/GenBank/DDBJ whole genome shotgun (WGS) entry which is preliminary data.</text>
</comment>
<dbReference type="EMBL" id="LNYX01000005">
    <property type="protein sequence ID" value="KTD65646.1"/>
    <property type="molecule type" value="Genomic_DNA"/>
</dbReference>
<dbReference type="AlphaFoldDB" id="A0A0W0Z9P8"/>
<accession>A0A0W0Z9P8</accession>
<dbReference type="RefSeq" id="WP_058482306.1">
    <property type="nucleotide sequence ID" value="NZ_CAAAII010000003.1"/>
</dbReference>
<protein>
    <submittedName>
        <fullName evidence="2">Uncharacterized protein</fullName>
    </submittedName>
</protein>
<dbReference type="OrthoDB" id="5636224at2"/>
<keyword evidence="1" id="KW-0175">Coiled coil</keyword>
<keyword evidence="3" id="KW-1185">Reference proteome</keyword>
<organism evidence="2 3">
    <name type="scientific">Legionella spiritensis</name>
    <dbReference type="NCBI Taxonomy" id="452"/>
    <lineage>
        <taxon>Bacteria</taxon>
        <taxon>Pseudomonadati</taxon>
        <taxon>Pseudomonadota</taxon>
        <taxon>Gammaproteobacteria</taxon>
        <taxon>Legionellales</taxon>
        <taxon>Legionellaceae</taxon>
        <taxon>Legionella</taxon>
    </lineage>
</organism>